<dbReference type="RefSeq" id="WP_369236227.1">
    <property type="nucleotide sequence ID" value="NZ_CP163435.1"/>
</dbReference>
<reference evidence="3" key="1">
    <citation type="submission" date="2024-07" db="EMBL/GenBank/DDBJ databases">
        <authorList>
            <person name="Yu S.T."/>
        </authorList>
    </citation>
    <scope>NUCLEOTIDE SEQUENCE</scope>
    <source>
        <strain evidence="3">R21</strain>
    </source>
</reference>
<feature type="compositionally biased region" description="Low complexity" evidence="1">
    <location>
        <begin position="114"/>
        <end position="134"/>
    </location>
</feature>
<gene>
    <name evidence="3" type="ORF">AB5J56_28090</name>
</gene>
<protein>
    <submittedName>
        <fullName evidence="3">Uncharacterized protein</fullName>
    </submittedName>
</protein>
<dbReference type="AlphaFoldDB" id="A0AB39PC25"/>
<name>A0AB39PC25_9ACTN</name>
<evidence type="ECO:0000256" key="2">
    <source>
        <dbReference type="SAM" id="SignalP"/>
    </source>
</evidence>
<dbReference type="EMBL" id="CP163435">
    <property type="protein sequence ID" value="XDQ28315.1"/>
    <property type="molecule type" value="Genomic_DNA"/>
</dbReference>
<evidence type="ECO:0000256" key="1">
    <source>
        <dbReference type="SAM" id="MobiDB-lite"/>
    </source>
</evidence>
<organism evidence="3">
    <name type="scientific">Streptomyces sp. R21</name>
    <dbReference type="NCBI Taxonomy" id="3238627"/>
    <lineage>
        <taxon>Bacteria</taxon>
        <taxon>Bacillati</taxon>
        <taxon>Actinomycetota</taxon>
        <taxon>Actinomycetes</taxon>
        <taxon>Kitasatosporales</taxon>
        <taxon>Streptomycetaceae</taxon>
        <taxon>Streptomyces</taxon>
    </lineage>
</organism>
<keyword evidence="2" id="KW-0732">Signal</keyword>
<feature type="chain" id="PRO_5044200411" evidence="2">
    <location>
        <begin position="25"/>
        <end position="190"/>
    </location>
</feature>
<evidence type="ECO:0000313" key="3">
    <source>
        <dbReference type="EMBL" id="XDQ28315.1"/>
    </source>
</evidence>
<proteinExistence type="predicted"/>
<sequence>MGSLRLALCAGAVVAAAFTPDAYAAGVGVSVTPASPVAGSDIRLTAQGCAGRTGTAVSAAFVADARLTGAAPDGALVGETRVRSSLAPGTYDIKVGCDGHDGKVTGRITVPGATVPGSSSSSSLAPASPVAPVHAGGGGTAHLASVNAAHAVDVRNTGPGTRQAVIGLVLASVAAFAVAMRSTRRNQDAD</sequence>
<accession>A0AB39PC25</accession>
<feature type="signal peptide" evidence="2">
    <location>
        <begin position="1"/>
        <end position="24"/>
    </location>
</feature>
<feature type="region of interest" description="Disordered" evidence="1">
    <location>
        <begin position="114"/>
        <end position="137"/>
    </location>
</feature>